<dbReference type="PANTHER" id="PTHR11036:SF79">
    <property type="entry name" value="SEMAPHORIN 5C, ISOFORM A"/>
    <property type="match status" value="1"/>
</dbReference>
<dbReference type="Gene3D" id="2.130.10.10">
    <property type="entry name" value="YVTN repeat-like/Quinoprotein amine dehydrogenase"/>
    <property type="match status" value="1"/>
</dbReference>
<dbReference type="Pfam" id="PF00090">
    <property type="entry name" value="TSP_1"/>
    <property type="match status" value="4"/>
</dbReference>
<dbReference type="GO" id="GO:0030215">
    <property type="term" value="F:semaphorin receptor binding"/>
    <property type="evidence" value="ECO:0007669"/>
    <property type="project" value="InterPro"/>
</dbReference>
<dbReference type="PRINTS" id="PR01705">
    <property type="entry name" value="TSP1REPEAT"/>
</dbReference>
<keyword evidence="8" id="KW-0221">Differentiation</keyword>
<evidence type="ECO:0000313" key="19">
    <source>
        <dbReference type="EnsemblMetazoa" id="SMAR001169-PA"/>
    </source>
</evidence>
<dbReference type="FunFam" id="2.20.100.10:FF:000007">
    <property type="entry name" value="Thrombospondin 1"/>
    <property type="match status" value="2"/>
</dbReference>
<dbReference type="InterPro" id="IPR002165">
    <property type="entry name" value="Plexin_repeat"/>
</dbReference>
<evidence type="ECO:0000256" key="14">
    <source>
        <dbReference type="ARBA" id="ARBA00074148"/>
    </source>
</evidence>
<keyword evidence="3" id="KW-0217">Developmental protein</keyword>
<evidence type="ECO:0000256" key="17">
    <source>
        <dbReference type="SAM" id="SignalP"/>
    </source>
</evidence>
<keyword evidence="12" id="KW-1015">Disulfide bond</keyword>
<dbReference type="FunFam" id="2.20.100.10:FF:000021">
    <property type="entry name" value="semaphorin-5B isoform X1"/>
    <property type="match status" value="1"/>
</dbReference>
<dbReference type="AlphaFoldDB" id="T1IJU2"/>
<dbReference type="InterPro" id="IPR036352">
    <property type="entry name" value="Semap_dom_sf"/>
</dbReference>
<evidence type="ECO:0000256" key="2">
    <source>
        <dbReference type="ARBA" id="ARBA00004613"/>
    </source>
</evidence>
<dbReference type="SUPFAM" id="SSF101912">
    <property type="entry name" value="Sema domain"/>
    <property type="match status" value="1"/>
</dbReference>
<dbReference type="InterPro" id="IPR036383">
    <property type="entry name" value="TSP1_rpt_sf"/>
</dbReference>
<reference evidence="20" key="1">
    <citation type="submission" date="2011-05" db="EMBL/GenBank/DDBJ databases">
        <authorList>
            <person name="Richards S.R."/>
            <person name="Qu J."/>
            <person name="Jiang H."/>
            <person name="Jhangiani S.N."/>
            <person name="Agravi P."/>
            <person name="Goodspeed R."/>
            <person name="Gross S."/>
            <person name="Mandapat C."/>
            <person name="Jackson L."/>
            <person name="Mathew T."/>
            <person name="Pu L."/>
            <person name="Thornton R."/>
            <person name="Saada N."/>
            <person name="Wilczek-Boney K.B."/>
            <person name="Lee S."/>
            <person name="Kovar C."/>
            <person name="Wu Y."/>
            <person name="Scherer S.E."/>
            <person name="Worley K.C."/>
            <person name="Muzny D.M."/>
            <person name="Gibbs R."/>
        </authorList>
    </citation>
    <scope>NUCLEOTIDE SEQUENCE</scope>
    <source>
        <strain evidence="20">Brora</strain>
    </source>
</reference>
<dbReference type="OMA" id="ERYCRND"/>
<dbReference type="GO" id="GO:0030335">
    <property type="term" value="P:positive regulation of cell migration"/>
    <property type="evidence" value="ECO:0007669"/>
    <property type="project" value="TreeGrafter"/>
</dbReference>
<dbReference type="GO" id="GO:0045499">
    <property type="term" value="F:chemorepellent activity"/>
    <property type="evidence" value="ECO:0007669"/>
    <property type="project" value="TreeGrafter"/>
</dbReference>
<dbReference type="Proteomes" id="UP000014500">
    <property type="component" value="Unassembled WGS sequence"/>
</dbReference>
<dbReference type="SMART" id="SM00209">
    <property type="entry name" value="TSP1"/>
    <property type="match status" value="5"/>
</dbReference>
<dbReference type="PROSITE" id="PS50092">
    <property type="entry name" value="TSP1"/>
    <property type="match status" value="5"/>
</dbReference>
<comment type="caution">
    <text evidence="15">Lacks conserved residue(s) required for the propagation of feature annotation.</text>
</comment>
<keyword evidence="5 16" id="KW-0812">Transmembrane</keyword>
<dbReference type="eggNOG" id="KOG3611">
    <property type="taxonomic scope" value="Eukaryota"/>
</dbReference>
<dbReference type="PANTHER" id="PTHR11036">
    <property type="entry name" value="SEMAPHORIN"/>
    <property type="match status" value="1"/>
</dbReference>
<dbReference type="GO" id="GO:0005576">
    <property type="term" value="C:extracellular region"/>
    <property type="evidence" value="ECO:0007669"/>
    <property type="project" value="UniProtKB-SubCell"/>
</dbReference>
<evidence type="ECO:0000259" key="18">
    <source>
        <dbReference type="PROSITE" id="PS51004"/>
    </source>
</evidence>
<feature type="signal peptide" evidence="17">
    <location>
        <begin position="1"/>
        <end position="28"/>
    </location>
</feature>
<evidence type="ECO:0000313" key="20">
    <source>
        <dbReference type="Proteomes" id="UP000014500"/>
    </source>
</evidence>
<evidence type="ECO:0000256" key="11">
    <source>
        <dbReference type="ARBA" id="ARBA00023136"/>
    </source>
</evidence>
<evidence type="ECO:0000256" key="15">
    <source>
        <dbReference type="PROSITE-ProRule" id="PRU00352"/>
    </source>
</evidence>
<keyword evidence="4" id="KW-0964">Secreted</keyword>
<dbReference type="GO" id="GO:0007411">
    <property type="term" value="P:axon guidance"/>
    <property type="evidence" value="ECO:0007669"/>
    <property type="project" value="TreeGrafter"/>
</dbReference>
<feature type="chain" id="PRO_5004589845" description="Semaphorin-2A" evidence="17">
    <location>
        <begin position="29"/>
        <end position="1004"/>
    </location>
</feature>
<dbReference type="Pfam" id="PF01403">
    <property type="entry name" value="Sema"/>
    <property type="match status" value="1"/>
</dbReference>
<keyword evidence="7" id="KW-0677">Repeat</keyword>
<dbReference type="PROSITE" id="PS51004">
    <property type="entry name" value="SEMA"/>
    <property type="match status" value="1"/>
</dbReference>
<feature type="transmembrane region" description="Helical" evidence="16">
    <location>
        <begin position="909"/>
        <end position="932"/>
    </location>
</feature>
<dbReference type="SUPFAM" id="SSF82895">
    <property type="entry name" value="TSP-1 type 1 repeat"/>
    <property type="match status" value="4"/>
</dbReference>
<dbReference type="FunFam" id="2.130.10.10:FF:000369">
    <property type="entry name" value="semaphorin-2A isoform X1"/>
    <property type="match status" value="1"/>
</dbReference>
<evidence type="ECO:0000256" key="5">
    <source>
        <dbReference type="ARBA" id="ARBA00022692"/>
    </source>
</evidence>
<proteinExistence type="predicted"/>
<dbReference type="Gene3D" id="2.20.100.10">
    <property type="entry name" value="Thrombospondin type-1 (TSP1) repeat"/>
    <property type="match status" value="4"/>
</dbReference>
<keyword evidence="9" id="KW-0524">Neurogenesis</keyword>
<keyword evidence="10 16" id="KW-1133">Transmembrane helix</keyword>
<organism evidence="19 20">
    <name type="scientific">Strigamia maritima</name>
    <name type="common">European centipede</name>
    <name type="synonym">Geophilus maritimus</name>
    <dbReference type="NCBI Taxonomy" id="126957"/>
    <lineage>
        <taxon>Eukaryota</taxon>
        <taxon>Metazoa</taxon>
        <taxon>Ecdysozoa</taxon>
        <taxon>Arthropoda</taxon>
        <taxon>Myriapoda</taxon>
        <taxon>Chilopoda</taxon>
        <taxon>Pleurostigmophora</taxon>
        <taxon>Geophilomorpha</taxon>
        <taxon>Linotaeniidae</taxon>
        <taxon>Strigamia</taxon>
    </lineage>
</organism>
<dbReference type="GO" id="GO:0005886">
    <property type="term" value="C:plasma membrane"/>
    <property type="evidence" value="ECO:0007669"/>
    <property type="project" value="TreeGrafter"/>
</dbReference>
<name>T1IJU2_STRMM</name>
<evidence type="ECO:0000256" key="12">
    <source>
        <dbReference type="ARBA" id="ARBA00023157"/>
    </source>
</evidence>
<keyword evidence="11 16" id="KW-0472">Membrane</keyword>
<dbReference type="InterPro" id="IPR015943">
    <property type="entry name" value="WD40/YVTN_repeat-like_dom_sf"/>
</dbReference>
<sequence>MTFFGPLWMTHQVVFILLFLSGIFLSSAREDSEQSYDFRHISYKELSPTIQRFTKSGVTSYSQLLFDPTRYQLVVGARDYLFRLSIDGLQILEESYWPPPSTTIQLCQQKGQSVNDCRNYIKILLQRNGKVLACGTNAFAPNCSWRHIDDLSMVSDEMSGIGMCPYSPHQNVTAMISSSGDYFVGTAVDFSARDSAIYKFSGKTIGLRTVQYNHKWLSEPNFIASYDINNFTYFFFRETAVEYINCGKAIYSRVARICQNDAGGQHLLKDNWTTFLKARLNCSLPGEYPFYYNELQSVFYVEQENIIYATFTTPANSILGTAVCAFNLSAIERTFRASFKYQSNPGAAWEKHVGSSDAKRHFQCETPGSTWHVDSERYQLMDEAVPSTLDKPLITAELERFSHIVVDVVPTKHHEAVHVIFIATMEGTIKKYTVLPRTHETCLLEVLKLHSSNHTEPIHILRILKDTNSLYIGTGSSVMKISVERCSRFASKRTCLNSMDPYCGWNSHLQVCATAPQKNPLSVFWQQVYPSCPILTEPVDGGWGKWSEWFECSHIGDASSGGRCTCQTRKCTSPPPAHGGQPCEGANLRVANCSRNGQWTEWSAWSACSQTCGLAVKMRRRACGNPKPAHGGRTCVGSDRDEIYCTSNPPCPVSTVGAVNGRWSDWSPWDECSVPCGGGFHMRRRRCNNPAPQNGGRECLGCPVEYRSCNTQTCNEARKSTVWTPWLKGNISREGYYELRFRFSCKANVPDSKFIRIGHMKKEERFCLEDGQNCVGGEFLSNDGEWSSWSTWTKCSAPCGGGFQSRDRSCNNPHPTGNGLDCVGDKRMNRACNTHFCNNLDDSEKWSSWSLCESDGFQHRERSCPITNIGSNKCQEATKETRPCDDMDNELLVSASIIGQLSGIRTEHLVAGCIVCFLLGSLISGVGCYYYMVRLNRNRRMIGNRLFSNTTAPPNVYVPPKDCLNKNYNTNSLSRSKRIPLMRENSIKNNGHKMNTNLNDDGFN</sequence>
<evidence type="ECO:0000256" key="6">
    <source>
        <dbReference type="ARBA" id="ARBA00022729"/>
    </source>
</evidence>
<dbReference type="Pfam" id="PF01437">
    <property type="entry name" value="PSI"/>
    <property type="match status" value="1"/>
</dbReference>
<dbReference type="InterPro" id="IPR001627">
    <property type="entry name" value="Semap_dom"/>
</dbReference>
<dbReference type="FunFam" id="2.20.100.10:FF:000001">
    <property type="entry name" value="semaphorin-5A isoform X1"/>
    <property type="match status" value="1"/>
</dbReference>
<dbReference type="PhylomeDB" id="T1IJU2"/>
<evidence type="ECO:0000256" key="8">
    <source>
        <dbReference type="ARBA" id="ARBA00022782"/>
    </source>
</evidence>
<keyword evidence="13" id="KW-0325">Glycoprotein</keyword>
<feature type="domain" description="Sema" evidence="18">
    <location>
        <begin position="38"/>
        <end position="483"/>
    </location>
</feature>
<evidence type="ECO:0000256" key="13">
    <source>
        <dbReference type="ARBA" id="ARBA00023180"/>
    </source>
</evidence>
<keyword evidence="6 17" id="KW-0732">Signal</keyword>
<dbReference type="GO" id="GO:0071526">
    <property type="term" value="P:semaphorin-plexin signaling pathway"/>
    <property type="evidence" value="ECO:0007669"/>
    <property type="project" value="TreeGrafter"/>
</dbReference>
<evidence type="ECO:0000256" key="10">
    <source>
        <dbReference type="ARBA" id="ARBA00022989"/>
    </source>
</evidence>
<evidence type="ECO:0000256" key="3">
    <source>
        <dbReference type="ARBA" id="ARBA00022473"/>
    </source>
</evidence>
<protein>
    <recommendedName>
        <fullName evidence="14">Semaphorin-2A</fullName>
    </recommendedName>
</protein>
<dbReference type="InterPro" id="IPR000884">
    <property type="entry name" value="TSP1_rpt"/>
</dbReference>
<evidence type="ECO:0000256" key="7">
    <source>
        <dbReference type="ARBA" id="ARBA00022737"/>
    </source>
</evidence>
<evidence type="ECO:0000256" key="4">
    <source>
        <dbReference type="ARBA" id="ARBA00022525"/>
    </source>
</evidence>
<dbReference type="InterPro" id="IPR027231">
    <property type="entry name" value="Semaphorin"/>
</dbReference>
<accession>T1IJU2</accession>
<evidence type="ECO:0000256" key="9">
    <source>
        <dbReference type="ARBA" id="ARBA00022902"/>
    </source>
</evidence>
<keyword evidence="20" id="KW-1185">Reference proteome</keyword>
<dbReference type="InterPro" id="IPR057563">
    <property type="entry name" value="Sema5A/B-like_TSP-1"/>
</dbReference>
<dbReference type="EnsemblMetazoa" id="SMAR001169-RA">
    <property type="protein sequence ID" value="SMAR001169-PA"/>
    <property type="gene ID" value="SMAR001169"/>
</dbReference>
<dbReference type="Pfam" id="PF23260">
    <property type="entry name" value="TSP1_2"/>
    <property type="match status" value="1"/>
</dbReference>
<dbReference type="SUPFAM" id="SSF103575">
    <property type="entry name" value="Plexin repeat"/>
    <property type="match status" value="1"/>
</dbReference>
<dbReference type="EMBL" id="AFFK01014860">
    <property type="status" value="NOT_ANNOTATED_CDS"/>
    <property type="molecule type" value="Genomic_DNA"/>
</dbReference>
<comment type="subcellular location">
    <subcellularLocation>
        <location evidence="1">Membrane</location>
        <topology evidence="1">Single-pass membrane protein</topology>
    </subcellularLocation>
    <subcellularLocation>
        <location evidence="2">Secreted</location>
    </subcellularLocation>
</comment>
<dbReference type="HOGENOM" id="CLU_005410_1_0_1"/>
<dbReference type="STRING" id="126957.T1IJU2"/>
<dbReference type="SMART" id="SM00630">
    <property type="entry name" value="Sema"/>
    <property type="match status" value="1"/>
</dbReference>
<evidence type="ECO:0000256" key="16">
    <source>
        <dbReference type="SAM" id="Phobius"/>
    </source>
</evidence>
<dbReference type="Gene3D" id="3.30.1680.10">
    <property type="entry name" value="ligand-binding face of the semaphorins, domain 2"/>
    <property type="match status" value="1"/>
</dbReference>
<reference evidence="19" key="2">
    <citation type="submission" date="2015-02" db="UniProtKB">
        <authorList>
            <consortium name="EnsemblMetazoa"/>
        </authorList>
    </citation>
    <scope>IDENTIFICATION</scope>
</reference>
<evidence type="ECO:0000256" key="1">
    <source>
        <dbReference type="ARBA" id="ARBA00004167"/>
    </source>
</evidence>